<dbReference type="KEGG" id="bor:COCMIDRAFT_24791"/>
<keyword evidence="2" id="KW-1185">Reference proteome</keyword>
<dbReference type="EMBL" id="KI963954">
    <property type="protein sequence ID" value="EUC47311.1"/>
    <property type="molecule type" value="Genomic_DNA"/>
</dbReference>
<dbReference type="HOGENOM" id="CLU_1586319_0_0_1"/>
<accession>W6ZUC6</accession>
<dbReference type="Proteomes" id="UP000054032">
    <property type="component" value="Unassembled WGS sequence"/>
</dbReference>
<organism evidence="1 2">
    <name type="scientific">Bipolaris oryzae ATCC 44560</name>
    <dbReference type="NCBI Taxonomy" id="930090"/>
    <lineage>
        <taxon>Eukaryota</taxon>
        <taxon>Fungi</taxon>
        <taxon>Dikarya</taxon>
        <taxon>Ascomycota</taxon>
        <taxon>Pezizomycotina</taxon>
        <taxon>Dothideomycetes</taxon>
        <taxon>Pleosporomycetidae</taxon>
        <taxon>Pleosporales</taxon>
        <taxon>Pleosporineae</taxon>
        <taxon>Pleosporaceae</taxon>
        <taxon>Bipolaris</taxon>
    </lineage>
</organism>
<gene>
    <name evidence="1" type="ORF">COCMIDRAFT_24791</name>
</gene>
<protein>
    <submittedName>
        <fullName evidence="1">Uncharacterized protein</fullName>
    </submittedName>
</protein>
<dbReference type="eggNOG" id="ENOG502SSBP">
    <property type="taxonomic scope" value="Eukaryota"/>
</dbReference>
<proteinExistence type="predicted"/>
<evidence type="ECO:0000313" key="1">
    <source>
        <dbReference type="EMBL" id="EUC47311.1"/>
    </source>
</evidence>
<dbReference type="AlphaFoldDB" id="W6ZUC6"/>
<dbReference type="GeneID" id="19120641"/>
<sequence length="168" mass="19257">MSKFAPDNPESLKRAILRRAKDNSYKVGRIAALDYGWEAWVQADLGCYLSVEADTTEAVLQREEYPYGDGRRVDLGIYGPENIPWHWIEIKTQTPSQGKQDFLDNLMADWAKLDDVVVGQHHARLWAVGFWQSDGQGKPKGFANWDFEVANGMNVLYRTKYNPKFSKL</sequence>
<dbReference type="OrthoDB" id="3679868at2759"/>
<name>W6ZUC6_COCMI</name>
<dbReference type="RefSeq" id="XP_007686153.1">
    <property type="nucleotide sequence ID" value="XM_007687963.1"/>
</dbReference>
<reference evidence="1 2" key="1">
    <citation type="journal article" date="2013" name="PLoS Genet.">
        <title>Comparative genome structure, secondary metabolite, and effector coding capacity across Cochliobolus pathogens.</title>
        <authorList>
            <person name="Condon B.J."/>
            <person name="Leng Y."/>
            <person name="Wu D."/>
            <person name="Bushley K.E."/>
            <person name="Ohm R.A."/>
            <person name="Otillar R."/>
            <person name="Martin J."/>
            <person name="Schackwitz W."/>
            <person name="Grimwood J."/>
            <person name="MohdZainudin N."/>
            <person name="Xue C."/>
            <person name="Wang R."/>
            <person name="Manning V.A."/>
            <person name="Dhillon B."/>
            <person name="Tu Z.J."/>
            <person name="Steffenson B.J."/>
            <person name="Salamov A."/>
            <person name="Sun H."/>
            <person name="Lowry S."/>
            <person name="LaButti K."/>
            <person name="Han J."/>
            <person name="Copeland A."/>
            <person name="Lindquist E."/>
            <person name="Barry K."/>
            <person name="Schmutz J."/>
            <person name="Baker S.E."/>
            <person name="Ciuffetti L.M."/>
            <person name="Grigoriev I.V."/>
            <person name="Zhong S."/>
            <person name="Turgeon B.G."/>
        </authorList>
    </citation>
    <scope>NUCLEOTIDE SEQUENCE [LARGE SCALE GENOMIC DNA]</scope>
    <source>
        <strain evidence="1 2">ATCC 44560</strain>
    </source>
</reference>
<evidence type="ECO:0000313" key="2">
    <source>
        <dbReference type="Proteomes" id="UP000054032"/>
    </source>
</evidence>